<name>A0A7C8ZIQ2_OPUST</name>
<sequence>MILPTNTLTLSTRTLDLLLTPCKSSQPRRAKWSVQLKIPSKSYPSLTKPSSKTPSLSPKSYILPNTLIITLFKDPKCKILLISTTSFSPVKPLTSSTIFTPISLLNDPKHDILFGLNKWVDEIRLRFLQYSPNGANPIARWKRSS</sequence>
<dbReference type="EMBL" id="GISG01135721">
    <property type="protein sequence ID" value="MBA4643936.1"/>
    <property type="molecule type" value="Transcribed_RNA"/>
</dbReference>
<accession>A0A7C8ZIQ2</accession>
<proteinExistence type="predicted"/>
<dbReference type="AlphaFoldDB" id="A0A7C8ZIQ2"/>
<organism evidence="1">
    <name type="scientific">Opuntia streptacantha</name>
    <name type="common">Prickly pear cactus</name>
    <name type="synonym">Opuntia cardona</name>
    <dbReference type="NCBI Taxonomy" id="393608"/>
    <lineage>
        <taxon>Eukaryota</taxon>
        <taxon>Viridiplantae</taxon>
        <taxon>Streptophyta</taxon>
        <taxon>Embryophyta</taxon>
        <taxon>Tracheophyta</taxon>
        <taxon>Spermatophyta</taxon>
        <taxon>Magnoliopsida</taxon>
        <taxon>eudicotyledons</taxon>
        <taxon>Gunneridae</taxon>
        <taxon>Pentapetalae</taxon>
        <taxon>Caryophyllales</taxon>
        <taxon>Cactineae</taxon>
        <taxon>Cactaceae</taxon>
        <taxon>Opuntioideae</taxon>
        <taxon>Opuntia</taxon>
    </lineage>
</organism>
<protein>
    <submittedName>
        <fullName evidence="1">Uncharacterized protein</fullName>
    </submittedName>
</protein>
<reference evidence="1" key="2">
    <citation type="submission" date="2020-07" db="EMBL/GenBank/DDBJ databases">
        <authorList>
            <person name="Vera ALvarez R."/>
            <person name="Arias-Moreno D.M."/>
            <person name="Jimenez-Jacinto V."/>
            <person name="Jimenez-Bremont J.F."/>
            <person name="Swaminathan K."/>
            <person name="Moose S.P."/>
            <person name="Guerrero-Gonzalez M.L."/>
            <person name="Marino-Ramirez L."/>
            <person name="Landsman D."/>
            <person name="Rodriguez-Kessler M."/>
            <person name="Delgado-Sanchez P."/>
        </authorList>
    </citation>
    <scope>NUCLEOTIDE SEQUENCE</scope>
    <source>
        <tissue evidence="1">Cladode</tissue>
    </source>
</reference>
<evidence type="ECO:0000313" key="1">
    <source>
        <dbReference type="EMBL" id="MBA4643936.1"/>
    </source>
</evidence>
<reference evidence="1" key="1">
    <citation type="journal article" date="2013" name="J. Plant Res.">
        <title>Effect of fungi and light on seed germination of three Opuntia species from semiarid lands of central Mexico.</title>
        <authorList>
            <person name="Delgado-Sanchez P."/>
            <person name="Jimenez-Bremont J.F."/>
            <person name="Guerrero-Gonzalez Mde L."/>
            <person name="Flores J."/>
        </authorList>
    </citation>
    <scope>NUCLEOTIDE SEQUENCE</scope>
    <source>
        <tissue evidence="1">Cladode</tissue>
    </source>
</reference>